<accession>A0A165D0D0</accession>
<dbReference type="Proteomes" id="UP000594979">
    <property type="component" value="Chromosome"/>
</dbReference>
<reference evidence="1" key="2">
    <citation type="submission" date="2016-01" db="EMBL/GenBank/DDBJ databases">
        <authorList>
            <person name="Hong K.W."/>
        </authorList>
    </citation>
    <scope>NUCLEOTIDE SEQUENCE</scope>
    <source>
        <strain evidence="1">M40</strain>
    </source>
</reference>
<dbReference type="KEGG" id="bcau:I6G59_10830"/>
<reference evidence="4 7" key="4">
    <citation type="submission" date="2019-02" db="EMBL/GenBank/DDBJ databases">
        <authorList>
            <consortium name="Pathogen Informatics"/>
        </authorList>
    </citation>
    <scope>NUCLEOTIDE SEQUENCE [LARGE SCALE GENOMIC DNA]</scope>
    <source>
        <strain evidence="4 7">3012STDY7078520</strain>
    </source>
</reference>
<evidence type="ECO:0000313" key="6">
    <source>
        <dbReference type="Proteomes" id="UP000216867"/>
    </source>
</evidence>
<dbReference type="EMBL" id="LQQR01000078">
    <property type="protein sequence ID" value="KZE09945.1"/>
    <property type="molecule type" value="Genomic_DNA"/>
</dbReference>
<evidence type="ECO:0000313" key="7">
    <source>
        <dbReference type="Proteomes" id="UP000386281"/>
    </source>
</evidence>
<reference evidence="2 6" key="3">
    <citation type="submission" date="2017-04" db="EMBL/GenBank/DDBJ databases">
        <title>Kefir bacterial isolates.</title>
        <authorList>
            <person name="Kim Y."/>
            <person name="Blasche S."/>
            <person name="Patil K.R."/>
        </authorList>
    </citation>
    <scope>NUCLEOTIDE SEQUENCE [LARGE SCALE GENOMIC DNA]</scope>
    <source>
        <strain evidence="2 6">OG2</strain>
    </source>
</reference>
<proteinExistence type="predicted"/>
<evidence type="ECO:0000313" key="3">
    <source>
        <dbReference type="EMBL" id="QPS32510.1"/>
    </source>
</evidence>
<gene>
    <name evidence="1" type="ORF">AVW13_03275</name>
    <name evidence="2" type="ORF">B8X04_06315</name>
    <name evidence="3" type="ORF">I6G59_10830</name>
    <name evidence="4" type="ORF">NCTC12391_00887</name>
</gene>
<protein>
    <submittedName>
        <fullName evidence="1">Uncharacterized protein</fullName>
    </submittedName>
</protein>
<dbReference type="GeneID" id="99772509"/>
<dbReference type="EMBL" id="CAACXN010000014">
    <property type="protein sequence ID" value="VEW11719.1"/>
    <property type="molecule type" value="Genomic_DNA"/>
</dbReference>
<evidence type="ECO:0000313" key="5">
    <source>
        <dbReference type="Proteomes" id="UP000076612"/>
    </source>
</evidence>
<dbReference type="STRING" id="33889.AVW13_03275"/>
<dbReference type="EMBL" id="CP065682">
    <property type="protein sequence ID" value="QPS32510.1"/>
    <property type="molecule type" value="Genomic_DNA"/>
</dbReference>
<sequence>MSEAVEYFESEQNDNRVSTGVYRLRLEVREDEDFAQKGMVEMTEDGTELMPREFVVHYETREDADDAYSRIAEVLGDDETIHLEKRNGTGQFTEWIQLEPEDFYVDPGSDS</sequence>
<evidence type="ECO:0000313" key="4">
    <source>
        <dbReference type="EMBL" id="VEW11719.1"/>
    </source>
</evidence>
<reference evidence="5" key="1">
    <citation type="submission" date="2016-01" db="EMBL/GenBank/DDBJ databases">
        <title>Draft genome of Chromobacterium sp. F49.</title>
        <authorList>
            <person name="Hong K.W."/>
        </authorList>
    </citation>
    <scope>NUCLEOTIDE SEQUENCE [LARGE SCALE GENOMIC DNA]</scope>
    <source>
        <strain evidence="5">M40</strain>
    </source>
</reference>
<evidence type="ECO:0000313" key="1">
    <source>
        <dbReference type="EMBL" id="KZE09945.1"/>
    </source>
</evidence>
<dbReference type="EMBL" id="NCWY01000005">
    <property type="protein sequence ID" value="PAK95868.1"/>
    <property type="molecule type" value="Genomic_DNA"/>
</dbReference>
<name>A0A165D0D0_9MICO</name>
<dbReference type="Proteomes" id="UP000386281">
    <property type="component" value="Unassembled WGS sequence"/>
</dbReference>
<dbReference type="Proteomes" id="UP000076612">
    <property type="component" value="Unassembled WGS sequence"/>
</dbReference>
<dbReference type="RefSeq" id="WP_009375101.1">
    <property type="nucleotide sequence ID" value="NZ_CAACXN010000014.1"/>
</dbReference>
<evidence type="ECO:0000313" key="8">
    <source>
        <dbReference type="Proteomes" id="UP000594979"/>
    </source>
</evidence>
<reference evidence="3 8" key="5">
    <citation type="submission" date="2020-12" db="EMBL/GenBank/DDBJ databases">
        <title>FDA dAtabase for Regulatory Grade micrObial Sequences (FDA-ARGOS): Supporting development and validation of Infectious Disease Dx tests.</title>
        <authorList>
            <person name="Sproer C."/>
            <person name="Gronow S."/>
            <person name="Severitt S."/>
            <person name="Schroder I."/>
            <person name="Tallon L."/>
            <person name="Sadzewicz L."/>
            <person name="Zhao X."/>
            <person name="Boylan J."/>
            <person name="Ott S."/>
            <person name="Bowen H."/>
            <person name="Vavikolanu K."/>
            <person name="Mehta A."/>
            <person name="Aluvathingal J."/>
            <person name="Nadendla S."/>
            <person name="Lowell S."/>
            <person name="Myers T."/>
            <person name="Yan Y."/>
            <person name="Sichtig H."/>
        </authorList>
    </citation>
    <scope>NUCLEOTIDE SEQUENCE [LARGE SCALE GENOMIC DNA]</scope>
    <source>
        <strain evidence="3 8">FDAARGOS_902</strain>
    </source>
</reference>
<dbReference type="AlphaFoldDB" id="A0A165D0D0"/>
<dbReference type="Proteomes" id="UP000216867">
    <property type="component" value="Unassembled WGS sequence"/>
</dbReference>
<organism evidence="1 5">
    <name type="scientific">Brevibacterium casei</name>
    <dbReference type="NCBI Taxonomy" id="33889"/>
    <lineage>
        <taxon>Bacteria</taxon>
        <taxon>Bacillati</taxon>
        <taxon>Actinomycetota</taxon>
        <taxon>Actinomycetes</taxon>
        <taxon>Micrococcales</taxon>
        <taxon>Brevibacteriaceae</taxon>
        <taxon>Brevibacterium</taxon>
    </lineage>
</organism>
<evidence type="ECO:0000313" key="2">
    <source>
        <dbReference type="EMBL" id="PAK95868.1"/>
    </source>
</evidence>